<dbReference type="OrthoDB" id="63113at2759"/>
<keyword evidence="3 5" id="KW-1133">Transmembrane helix</keyword>
<dbReference type="PANTHER" id="PTHR19317:SF0">
    <property type="entry name" value="PRENYLATED RAB ACCEPTOR PROTEIN 1"/>
    <property type="match status" value="1"/>
</dbReference>
<dbReference type="AlphaFoldDB" id="A0A8H4R0Q3"/>
<comment type="similarity">
    <text evidence="5">Belongs to the PRA1 family.</text>
</comment>
<accession>A0A8H4R0Q3</accession>
<keyword evidence="7" id="KW-1185">Reference proteome</keyword>
<feature type="transmembrane region" description="Helical" evidence="5">
    <location>
        <begin position="53"/>
        <end position="71"/>
    </location>
</feature>
<gene>
    <name evidence="6" type="ORF">D9613_000425</name>
</gene>
<protein>
    <recommendedName>
        <fullName evidence="5">PRA1 family protein</fullName>
    </recommendedName>
</protein>
<dbReference type="Pfam" id="PF03208">
    <property type="entry name" value="PRA1"/>
    <property type="match status" value="1"/>
</dbReference>
<reference evidence="6 7" key="1">
    <citation type="submission" date="2019-12" db="EMBL/GenBank/DDBJ databases">
        <authorList>
            <person name="Floudas D."/>
            <person name="Bentzer J."/>
            <person name="Ahren D."/>
            <person name="Johansson T."/>
            <person name="Persson P."/>
            <person name="Tunlid A."/>
        </authorList>
    </citation>
    <scope>NUCLEOTIDE SEQUENCE [LARGE SCALE GENOMIC DNA]</scope>
    <source>
        <strain evidence="6 7">CBS 102.39</strain>
    </source>
</reference>
<dbReference type="EMBL" id="JAACJL010000015">
    <property type="protein sequence ID" value="KAF4621047.1"/>
    <property type="molecule type" value="Genomic_DNA"/>
</dbReference>
<organism evidence="6 7">
    <name type="scientific">Agrocybe pediades</name>
    <dbReference type="NCBI Taxonomy" id="84607"/>
    <lineage>
        <taxon>Eukaryota</taxon>
        <taxon>Fungi</taxon>
        <taxon>Dikarya</taxon>
        <taxon>Basidiomycota</taxon>
        <taxon>Agaricomycotina</taxon>
        <taxon>Agaricomycetes</taxon>
        <taxon>Agaricomycetidae</taxon>
        <taxon>Agaricales</taxon>
        <taxon>Agaricineae</taxon>
        <taxon>Strophariaceae</taxon>
        <taxon>Agrocybe</taxon>
    </lineage>
</organism>
<dbReference type="PANTHER" id="PTHR19317">
    <property type="entry name" value="PRENYLATED RAB ACCEPTOR 1-RELATED"/>
    <property type="match status" value="1"/>
</dbReference>
<dbReference type="GO" id="GO:0005794">
    <property type="term" value="C:Golgi apparatus"/>
    <property type="evidence" value="ECO:0007669"/>
    <property type="project" value="TreeGrafter"/>
</dbReference>
<evidence type="ECO:0000256" key="4">
    <source>
        <dbReference type="ARBA" id="ARBA00023136"/>
    </source>
</evidence>
<proteinExistence type="inferred from homology"/>
<evidence type="ECO:0000256" key="5">
    <source>
        <dbReference type="RuleBase" id="RU363107"/>
    </source>
</evidence>
<name>A0A8H4R0Q3_9AGAR</name>
<comment type="caution">
    <text evidence="6">The sequence shown here is derived from an EMBL/GenBank/DDBJ whole genome shotgun (WGS) entry which is preliminary data.</text>
</comment>
<evidence type="ECO:0000256" key="1">
    <source>
        <dbReference type="ARBA" id="ARBA00004141"/>
    </source>
</evidence>
<dbReference type="GO" id="GO:0016020">
    <property type="term" value="C:membrane"/>
    <property type="evidence" value="ECO:0007669"/>
    <property type="project" value="UniProtKB-SubCell"/>
</dbReference>
<comment type="subcellular location">
    <subcellularLocation>
        <location evidence="1 5">Membrane</location>
        <topology evidence="1 5">Multi-pass membrane protein</topology>
    </subcellularLocation>
</comment>
<sequence length="164" mass="18451">MEMFLKVTDTFRSLKETRLSSLRPLSEFFDYQRISRPADLNQATSRISYNTRYFSGNYLIIVALFAVYSILTDLRLLFSLIFLVGGFTLINKFAPEATQVGEHTITQKHLYTGLFVIGIPMLWWAGPIAAIFGIFFGSALLVLAHAALLEPGVESDYATVQDQV</sequence>
<keyword evidence="2 5" id="KW-0812">Transmembrane</keyword>
<evidence type="ECO:0000256" key="2">
    <source>
        <dbReference type="ARBA" id="ARBA00022692"/>
    </source>
</evidence>
<evidence type="ECO:0000313" key="7">
    <source>
        <dbReference type="Proteomes" id="UP000521872"/>
    </source>
</evidence>
<feature type="transmembrane region" description="Helical" evidence="5">
    <location>
        <begin position="77"/>
        <end position="94"/>
    </location>
</feature>
<evidence type="ECO:0000256" key="3">
    <source>
        <dbReference type="ARBA" id="ARBA00022989"/>
    </source>
</evidence>
<feature type="transmembrane region" description="Helical" evidence="5">
    <location>
        <begin position="114"/>
        <end position="147"/>
    </location>
</feature>
<keyword evidence="4 5" id="KW-0472">Membrane</keyword>
<dbReference type="InterPro" id="IPR004895">
    <property type="entry name" value="Prenylated_rab_accept_PRA1"/>
</dbReference>
<dbReference type="Proteomes" id="UP000521872">
    <property type="component" value="Unassembled WGS sequence"/>
</dbReference>
<evidence type="ECO:0000313" key="6">
    <source>
        <dbReference type="EMBL" id="KAF4621047.1"/>
    </source>
</evidence>